<dbReference type="Gene3D" id="3.40.1360.10">
    <property type="match status" value="1"/>
</dbReference>
<dbReference type="RefSeq" id="WP_387221312.1">
    <property type="nucleotide sequence ID" value="NZ_JBIAZM010000007.1"/>
</dbReference>
<dbReference type="InterPro" id="IPR034154">
    <property type="entry name" value="TOPRIM_DnaG/twinkle"/>
</dbReference>
<comment type="caution">
    <text evidence="1">The sequence shown here is derived from an EMBL/GenBank/DDBJ whole genome shotgun (WGS) entry which is preliminary data.</text>
</comment>
<dbReference type="Proteomes" id="UP001602287">
    <property type="component" value="Unassembled WGS sequence"/>
</dbReference>
<accession>A0ABW6VYY3</accession>
<evidence type="ECO:0008006" key="3">
    <source>
        <dbReference type="Google" id="ProtNLM"/>
    </source>
</evidence>
<evidence type="ECO:0000313" key="1">
    <source>
        <dbReference type="EMBL" id="MFF5201748.1"/>
    </source>
</evidence>
<keyword evidence="2" id="KW-1185">Reference proteome</keyword>
<evidence type="ECO:0000313" key="2">
    <source>
        <dbReference type="Proteomes" id="UP001602287"/>
    </source>
</evidence>
<protein>
    <recommendedName>
        <fullName evidence="3">Toprim domain-containing protein</fullName>
    </recommendedName>
</protein>
<reference evidence="1 2" key="1">
    <citation type="submission" date="2024-10" db="EMBL/GenBank/DDBJ databases">
        <title>The Natural Products Discovery Center: Release of the First 8490 Sequenced Strains for Exploring Actinobacteria Biosynthetic Diversity.</title>
        <authorList>
            <person name="Kalkreuter E."/>
            <person name="Kautsar S.A."/>
            <person name="Yang D."/>
            <person name="Bader C.D."/>
            <person name="Teijaro C.N."/>
            <person name="Fluegel L."/>
            <person name="Davis C.M."/>
            <person name="Simpson J.R."/>
            <person name="Lauterbach L."/>
            <person name="Steele A.D."/>
            <person name="Gui C."/>
            <person name="Meng S."/>
            <person name="Li G."/>
            <person name="Viehrig K."/>
            <person name="Ye F."/>
            <person name="Su P."/>
            <person name="Kiefer A.F."/>
            <person name="Nichols A."/>
            <person name="Cepeda A.J."/>
            <person name="Yan W."/>
            <person name="Fan B."/>
            <person name="Jiang Y."/>
            <person name="Adhikari A."/>
            <person name="Zheng C.-J."/>
            <person name="Schuster L."/>
            <person name="Cowan T.M."/>
            <person name="Smanski M.J."/>
            <person name="Chevrette M.G."/>
            <person name="De Carvalho L.P.S."/>
            <person name="Shen B."/>
        </authorList>
    </citation>
    <scope>NUCLEOTIDE SEQUENCE [LARGE SCALE GENOMIC DNA]</scope>
    <source>
        <strain evidence="1 2">NPDC000140</strain>
    </source>
</reference>
<dbReference type="CDD" id="cd01029">
    <property type="entry name" value="TOPRIM_primases"/>
    <property type="match status" value="1"/>
</dbReference>
<sequence>MRPLRPSDPSQPTPLGWLLDLLDHAGSRPVGGRLRQCPAHVDGSPSLALSQGEDGRALVYCHAGCETPSVLAALKVPMARLFSPASRPAADYARMVGLRLDFPPVSTVTGRGRGSPGARGYRLVAAHDYGQHVLYRWRNAAGKKDLIWETRTPNGDIPGLRGTPLTALPLYREREVKMAVAADEPVLVVESESSVDALRGFYATTWAGGAANPNLPRLARVLSGARVVVIPDNDDPGLLCAARLVEALPGAVVVLPEPDQDAADLYRAVGPRGLAELIRIAQSKATPSLTDVIAPMVPQPRPAEDDPYLDRLDEIPDEPADPDDGCCGEFGGVGGPIGSGCKLCPASPNYWKTTGERVACPDYRSGERTAFCPVCGYGWNTDDHFLNCEVPR</sequence>
<gene>
    <name evidence="1" type="ORF">ACFY3B_19315</name>
</gene>
<organism evidence="1 2">
    <name type="scientific">Micromonospora parva</name>
    <dbReference type="NCBI Taxonomy" id="1464048"/>
    <lineage>
        <taxon>Bacteria</taxon>
        <taxon>Bacillati</taxon>
        <taxon>Actinomycetota</taxon>
        <taxon>Actinomycetes</taxon>
        <taxon>Micromonosporales</taxon>
        <taxon>Micromonosporaceae</taxon>
        <taxon>Micromonospora</taxon>
    </lineage>
</organism>
<name>A0ABW6VYY3_9ACTN</name>
<proteinExistence type="predicted"/>
<dbReference type="EMBL" id="JBIAZM010000007">
    <property type="protein sequence ID" value="MFF5201748.1"/>
    <property type="molecule type" value="Genomic_DNA"/>
</dbReference>